<gene>
    <name evidence="2" type="ORF">NDI54_16340</name>
</gene>
<evidence type="ECO:0000313" key="2">
    <source>
        <dbReference type="EMBL" id="MDS0222915.1"/>
    </source>
</evidence>
<name>A0AAE4EZB4_9EURY</name>
<dbReference type="RefSeq" id="WP_310897526.1">
    <property type="nucleotide sequence ID" value="NZ_JAMQOM010000008.1"/>
</dbReference>
<accession>A0AAE4EZB4</accession>
<protein>
    <recommendedName>
        <fullName evidence="4">Rpa-associated protein</fullName>
    </recommendedName>
</protein>
<dbReference type="Gene3D" id="1.10.10.10">
    <property type="entry name" value="Winged helix-like DNA-binding domain superfamily/Winged helix DNA-binding domain"/>
    <property type="match status" value="1"/>
</dbReference>
<feature type="compositionally biased region" description="Low complexity" evidence="1">
    <location>
        <begin position="298"/>
        <end position="365"/>
    </location>
</feature>
<sequence length="589" mass="60332">MSESGDSGPGRREVAHRLFAAEFDDADFSYSESDEERAPNYVVTPTGARVNRLFLAGVLTELEQVNDDVLRARVVDPTGPFVIYAGQYQPDELAFLEAADPPMFVAVTGKARTFQPDDSDRVFTSVRPESISEVDADTRDRWVVQAAEQTVSRIGQMASAKQAGLAGDELRLSLLDQGIDESSAAGITLALDHYGTTGDYLDALRTTALDAARVVAGDTDEAAGLSLSPGDGTDDPIPLLASLDLDTEGSTPETTGEEIDATAEAVSATDDAEATEPDEPAAASADSEPTTDEDVADAAEAGAPAAAADAEPAPDSPGAPAGDESPEPSADAATSDAPAETPETATAAGADETTAGDSAGADAPTTPTPSEPVDESPASSEPATDADSTVADEPESSSEPDADDDLGEFDPEFELDDDEREEIEQEYGTDFQSGTEVNEPGEAGIETPDPEDLADAAEEGAPADAADAEPAPESAGAPAGDESPEPSADAATSDAPAETPETATDAGADETTAGKSAGDDASAEDVDLEDAVMEVMEDLDDGSGADREELLAAVVDRYGADPDAVEDAIQDALMGGRCYEPDDGKLTPI</sequence>
<feature type="compositionally biased region" description="Acidic residues" evidence="1">
    <location>
        <begin position="521"/>
        <end position="530"/>
    </location>
</feature>
<dbReference type="AlphaFoldDB" id="A0AAE4EZB4"/>
<comment type="caution">
    <text evidence="2">The sequence shown here is derived from an EMBL/GenBank/DDBJ whole genome shotgun (WGS) entry which is preliminary data.</text>
</comment>
<feature type="compositionally biased region" description="Acidic residues" evidence="1">
    <location>
        <begin position="390"/>
        <end position="427"/>
    </location>
</feature>
<evidence type="ECO:0008006" key="4">
    <source>
        <dbReference type="Google" id="ProtNLM"/>
    </source>
</evidence>
<keyword evidence="3" id="KW-1185">Reference proteome</keyword>
<feature type="compositionally biased region" description="Acidic residues" evidence="1">
    <location>
        <begin position="448"/>
        <end position="458"/>
    </location>
</feature>
<dbReference type="InterPro" id="IPR036388">
    <property type="entry name" value="WH-like_DNA-bd_sf"/>
</dbReference>
<feature type="region of interest" description="Disordered" evidence="1">
    <location>
        <begin position="223"/>
        <end position="530"/>
    </location>
</feature>
<evidence type="ECO:0000256" key="1">
    <source>
        <dbReference type="SAM" id="MobiDB-lite"/>
    </source>
</evidence>
<evidence type="ECO:0000313" key="3">
    <source>
        <dbReference type="Proteomes" id="UP001253439"/>
    </source>
</evidence>
<proteinExistence type="predicted"/>
<dbReference type="EMBL" id="JAMQOM010000008">
    <property type="protein sequence ID" value="MDS0222915.1"/>
    <property type="molecule type" value="Genomic_DNA"/>
</dbReference>
<organism evidence="2 3">
    <name type="scientific">Haloarcula terrestris</name>
    <dbReference type="NCBI Taxonomy" id="2950533"/>
    <lineage>
        <taxon>Archaea</taxon>
        <taxon>Methanobacteriati</taxon>
        <taxon>Methanobacteriota</taxon>
        <taxon>Stenosarchaea group</taxon>
        <taxon>Halobacteria</taxon>
        <taxon>Halobacteriales</taxon>
        <taxon>Haloarculaceae</taxon>
        <taxon>Haloarcula</taxon>
    </lineage>
</organism>
<reference evidence="2 3" key="1">
    <citation type="submission" date="2022-06" db="EMBL/GenBank/DDBJ databases">
        <title>Haloarcula sp. a new haloarchaeum isolate from saline soil.</title>
        <authorList>
            <person name="Strakova D."/>
            <person name="Galisteo C."/>
            <person name="Sanchez-Porro C."/>
            <person name="Ventosa A."/>
        </authorList>
    </citation>
    <scope>NUCLEOTIDE SEQUENCE [LARGE SCALE GENOMIC DNA]</scope>
    <source>
        <strain evidence="2 3">S1AR25-5A</strain>
    </source>
</reference>
<feature type="compositionally biased region" description="Acidic residues" evidence="1">
    <location>
        <begin position="270"/>
        <end position="279"/>
    </location>
</feature>
<dbReference type="Proteomes" id="UP001253439">
    <property type="component" value="Unassembled WGS sequence"/>
</dbReference>
<feature type="compositionally biased region" description="Low complexity" evidence="1">
    <location>
        <begin position="459"/>
        <end position="514"/>
    </location>
</feature>